<name>A0A2Y9RRM2_TRIMA</name>
<feature type="compositionally biased region" description="Polar residues" evidence="1">
    <location>
        <begin position="1"/>
        <end position="11"/>
    </location>
</feature>
<evidence type="ECO:0000256" key="1">
    <source>
        <dbReference type="SAM" id="MobiDB-lite"/>
    </source>
</evidence>
<dbReference type="CTD" id="8537"/>
<dbReference type="PANTHER" id="PTHR15016:SF6">
    <property type="entry name" value="BREAST CARCINOMA-AMPLIFIED SEQUENCE 1"/>
    <property type="match status" value="1"/>
</dbReference>
<dbReference type="GeneID" id="101344592"/>
<proteinExistence type="predicted"/>
<protein>
    <submittedName>
        <fullName evidence="3">Breast carcinoma-amplified sequence 1</fullName>
    </submittedName>
</protein>
<dbReference type="RefSeq" id="XP_023597207.1">
    <property type="nucleotide sequence ID" value="XM_023741439.1"/>
</dbReference>
<dbReference type="Proteomes" id="UP000248480">
    <property type="component" value="Unplaced"/>
</dbReference>
<gene>
    <name evidence="3" type="primary">BCAS1</name>
</gene>
<feature type="compositionally biased region" description="Basic and acidic residues" evidence="1">
    <location>
        <begin position="238"/>
        <end position="249"/>
    </location>
</feature>
<dbReference type="AlphaFoldDB" id="A0A2Y9RRM2"/>
<feature type="compositionally biased region" description="Polar residues" evidence="1">
    <location>
        <begin position="211"/>
        <end position="226"/>
    </location>
</feature>
<dbReference type="GO" id="GO:0042552">
    <property type="term" value="P:myelination"/>
    <property type="evidence" value="ECO:0007669"/>
    <property type="project" value="TreeGrafter"/>
</dbReference>
<reference evidence="3" key="1">
    <citation type="submission" date="2025-08" db="UniProtKB">
        <authorList>
            <consortium name="RefSeq"/>
        </authorList>
    </citation>
    <scope>IDENTIFICATION</scope>
</reference>
<dbReference type="FunCoup" id="A0A2Y9RRM2">
    <property type="interactions" value="135"/>
</dbReference>
<dbReference type="STRING" id="127582.A0A2Y9RRM2"/>
<organism evidence="2 3">
    <name type="scientific">Trichechus manatus latirostris</name>
    <name type="common">Florida manatee</name>
    <dbReference type="NCBI Taxonomy" id="127582"/>
    <lineage>
        <taxon>Eukaryota</taxon>
        <taxon>Metazoa</taxon>
        <taxon>Chordata</taxon>
        <taxon>Craniata</taxon>
        <taxon>Vertebrata</taxon>
        <taxon>Euteleostomi</taxon>
        <taxon>Mammalia</taxon>
        <taxon>Eutheria</taxon>
        <taxon>Afrotheria</taxon>
        <taxon>Sirenia</taxon>
        <taxon>Trichechidae</taxon>
        <taxon>Trichechus</taxon>
    </lineage>
</organism>
<sequence length="526" mass="55538">MGNQMSVPQSVEDQEDKSETVTNQTGQRLCADDSGVSLTSQVSRSAPSGKECAVNGAPAILSTYTIQHYDEVSQPVPGRAGDQAADSSTGSVQLDVRSNKSPGNKAPSENMALPVAAAAGPGPDKTSGQTPAEAEATSASWGPAPLPTESRGAAPSKRKDTSFFDKLFKVDKGHEEAPVDSQPETQRAERQEAVEIAGLSSASDDVPAEQENPQATVTTENNNSIMSFFKTLVSPNEAEPKKDPQDTGAEKSPPTAADPTSDKANFIPQETQGAAKNPKGSNPPGHVPSAASPEMAKEGTKEKAGPTSLPLGKLFWKKSIKEDSVPTGSEENVVCESPVEIINSKEVESASQTVDLNEDGDATPEPAEVRPKGEEGKPPRTSLMTFFRQMSVKREGERAHSEEVNGKDSDYQTSDSTEKASTPPEPEPELATAGQKGREGSSKDKKSPAEMSKQKSNKQEAKEPAPSVEQCVVEVDSLQNGDKPQKRPKKGRQSLGGFLKGLGPKQMLDAEVQTDPVSIGPIGKSK</sequence>
<evidence type="ECO:0000313" key="2">
    <source>
        <dbReference type="Proteomes" id="UP000248480"/>
    </source>
</evidence>
<feature type="compositionally biased region" description="Basic and acidic residues" evidence="1">
    <location>
        <begin position="367"/>
        <end position="378"/>
    </location>
</feature>
<feature type="region of interest" description="Disordered" evidence="1">
    <location>
        <begin position="72"/>
        <end position="526"/>
    </location>
</feature>
<feature type="compositionally biased region" description="Basic and acidic residues" evidence="1">
    <location>
        <begin position="392"/>
        <end position="410"/>
    </location>
</feature>
<feature type="compositionally biased region" description="Basic and acidic residues" evidence="1">
    <location>
        <begin position="436"/>
        <end position="448"/>
    </location>
</feature>
<dbReference type="InterPro" id="IPR026115">
    <property type="entry name" value="NABC1"/>
</dbReference>
<feature type="region of interest" description="Disordered" evidence="1">
    <location>
        <begin position="1"/>
        <end position="54"/>
    </location>
</feature>
<dbReference type="InParanoid" id="A0A2Y9RRM2"/>
<feature type="compositionally biased region" description="Polar residues" evidence="1">
    <location>
        <begin position="36"/>
        <end position="46"/>
    </location>
</feature>
<feature type="compositionally biased region" description="Basic and acidic residues" evidence="1">
    <location>
        <begin position="295"/>
        <end position="304"/>
    </location>
</feature>
<dbReference type="PANTHER" id="PTHR15016">
    <property type="entry name" value="BREAST CARCINOMA-AMPLIFIED SEQUENCE 1"/>
    <property type="match status" value="1"/>
</dbReference>
<keyword evidence="2" id="KW-1185">Reference proteome</keyword>
<accession>A0A2Y9RRM2</accession>
<dbReference type="KEGG" id="tmu:101344592"/>
<evidence type="ECO:0000313" key="3">
    <source>
        <dbReference type="RefSeq" id="XP_023597207.1"/>
    </source>
</evidence>
<feature type="compositionally biased region" description="Basic and acidic residues" evidence="1">
    <location>
        <begin position="157"/>
        <end position="177"/>
    </location>
</feature>